<gene>
    <name evidence="8" type="ORF">IAA54_07005</name>
</gene>
<comment type="caution">
    <text evidence="8">The sequence shown here is derived from an EMBL/GenBank/DDBJ whole genome shotgun (WGS) entry which is preliminary data.</text>
</comment>
<reference evidence="8" key="2">
    <citation type="journal article" date="2021" name="PeerJ">
        <title>Extensive microbial diversity within the chicken gut microbiome revealed by metagenomics and culture.</title>
        <authorList>
            <person name="Gilroy R."/>
            <person name="Ravi A."/>
            <person name="Getino M."/>
            <person name="Pursley I."/>
            <person name="Horton D.L."/>
            <person name="Alikhan N.F."/>
            <person name="Baker D."/>
            <person name="Gharbi K."/>
            <person name="Hall N."/>
            <person name="Watson M."/>
            <person name="Adriaenssens E.M."/>
            <person name="Foster-Nyarko E."/>
            <person name="Jarju S."/>
            <person name="Secka A."/>
            <person name="Antonio M."/>
            <person name="Oren A."/>
            <person name="Chaudhuri R.R."/>
            <person name="La Ragione R."/>
            <person name="Hildebrand F."/>
            <person name="Pallen M.J."/>
        </authorList>
    </citation>
    <scope>NUCLEOTIDE SEQUENCE</scope>
    <source>
        <strain evidence="8">ChiSjej1B19-7085</strain>
    </source>
</reference>
<dbReference type="GO" id="GO:0016139">
    <property type="term" value="P:glycoside catabolic process"/>
    <property type="evidence" value="ECO:0007669"/>
    <property type="project" value="TreeGrafter"/>
</dbReference>
<evidence type="ECO:0000256" key="4">
    <source>
        <dbReference type="ARBA" id="ARBA00022729"/>
    </source>
</evidence>
<dbReference type="PIRSF" id="PIRSF001092">
    <property type="entry name" value="Alpha-L-fucosidase"/>
    <property type="match status" value="1"/>
</dbReference>
<keyword evidence="6" id="KW-0326">Glycosidase</keyword>
<name>A0A9D1DR13_9FIRM</name>
<dbReference type="Gene3D" id="3.20.20.80">
    <property type="entry name" value="Glycosidases"/>
    <property type="match status" value="1"/>
</dbReference>
<dbReference type="GO" id="GO:0004560">
    <property type="term" value="F:alpha-L-fucosidase activity"/>
    <property type="evidence" value="ECO:0007669"/>
    <property type="project" value="InterPro"/>
</dbReference>
<dbReference type="EC" id="3.2.1.51" evidence="3"/>
<dbReference type="SUPFAM" id="SSF51445">
    <property type="entry name" value="(Trans)glycosidases"/>
    <property type="match status" value="1"/>
</dbReference>
<evidence type="ECO:0000313" key="8">
    <source>
        <dbReference type="EMBL" id="HIR57401.1"/>
    </source>
</evidence>
<dbReference type="PRINTS" id="PR00741">
    <property type="entry name" value="GLHYDRLASE29"/>
</dbReference>
<dbReference type="GO" id="GO:0006004">
    <property type="term" value="P:fucose metabolic process"/>
    <property type="evidence" value="ECO:0007669"/>
    <property type="project" value="InterPro"/>
</dbReference>
<dbReference type="InterPro" id="IPR057739">
    <property type="entry name" value="Glyco_hydro_29_N"/>
</dbReference>
<evidence type="ECO:0000256" key="3">
    <source>
        <dbReference type="ARBA" id="ARBA00012662"/>
    </source>
</evidence>
<sequence>MIDRLRFYDSRDWFQQKRFGLFIHWGLYSIPAWHEQILWRGRMPRREYEPLMHQFNPVKFDPDEWLELAKSVGMEYVCFTSKHHDGFCMWDTKYTDYNIMNTPYHRDVLRMISDSCQRNNMVMGIYYSIPDWHHKNYPNQGRHHEMFGPRAGDEPDLRKYFEYMEAQAEELCTNYGEIGQFFWDINVCGYNNTAFNDHLRQLQPSMVINNRGPENWDFQTPERSIPEGGEFPRLTEAVQSLGRESWGYKTDEDYYTSAHLIRSIDRVMAMGGNYQLNIGPKADGSLDERDVRSLKKIGDWYNRVKEAFGDTVPATSMITDMTSNMRDPMLLTRRGNTIYVHLYAGTETDGIVVKPFDVLPARATLLNNGQPLDMCVNMPASLHREGREYLRIRNLPAEQFANEVMIIKLEFDQSICE</sequence>
<keyword evidence="4" id="KW-0732">Signal</keyword>
<evidence type="ECO:0000256" key="2">
    <source>
        <dbReference type="ARBA" id="ARBA00007951"/>
    </source>
</evidence>
<dbReference type="PANTHER" id="PTHR10030">
    <property type="entry name" value="ALPHA-L-FUCOSIDASE"/>
    <property type="match status" value="1"/>
</dbReference>
<dbReference type="Pfam" id="PF01120">
    <property type="entry name" value="Alpha_L_fucos"/>
    <property type="match status" value="1"/>
</dbReference>
<organism evidence="8 9">
    <name type="scientific">Candidatus Gallacutalibacter pullicola</name>
    <dbReference type="NCBI Taxonomy" id="2840830"/>
    <lineage>
        <taxon>Bacteria</taxon>
        <taxon>Bacillati</taxon>
        <taxon>Bacillota</taxon>
        <taxon>Clostridia</taxon>
        <taxon>Eubacteriales</taxon>
        <taxon>Candidatus Gallacutalibacter</taxon>
    </lineage>
</organism>
<accession>A0A9D1DR13</accession>
<evidence type="ECO:0000256" key="1">
    <source>
        <dbReference type="ARBA" id="ARBA00004071"/>
    </source>
</evidence>
<reference evidence="8" key="1">
    <citation type="submission" date="2020-10" db="EMBL/GenBank/DDBJ databases">
        <authorList>
            <person name="Gilroy R."/>
        </authorList>
    </citation>
    <scope>NUCLEOTIDE SEQUENCE</scope>
    <source>
        <strain evidence="8">ChiSjej1B19-7085</strain>
    </source>
</reference>
<dbReference type="InterPro" id="IPR017853">
    <property type="entry name" value="GH"/>
</dbReference>
<evidence type="ECO:0000256" key="5">
    <source>
        <dbReference type="ARBA" id="ARBA00022801"/>
    </source>
</evidence>
<comment type="similarity">
    <text evidence="2">Belongs to the glycosyl hydrolase 29 family.</text>
</comment>
<feature type="domain" description="Glycoside hydrolase family 29 N-terminal" evidence="7">
    <location>
        <begin position="8"/>
        <end position="303"/>
    </location>
</feature>
<protein>
    <recommendedName>
        <fullName evidence="3">alpha-L-fucosidase</fullName>
        <ecNumber evidence="3">3.2.1.51</ecNumber>
    </recommendedName>
</protein>
<evidence type="ECO:0000313" key="9">
    <source>
        <dbReference type="Proteomes" id="UP000886785"/>
    </source>
</evidence>
<dbReference type="InterPro" id="IPR016286">
    <property type="entry name" value="FUC_metazoa-typ"/>
</dbReference>
<evidence type="ECO:0000259" key="7">
    <source>
        <dbReference type="Pfam" id="PF01120"/>
    </source>
</evidence>
<dbReference type="GO" id="GO:0005764">
    <property type="term" value="C:lysosome"/>
    <property type="evidence" value="ECO:0007669"/>
    <property type="project" value="TreeGrafter"/>
</dbReference>
<evidence type="ECO:0000256" key="6">
    <source>
        <dbReference type="ARBA" id="ARBA00023295"/>
    </source>
</evidence>
<proteinExistence type="inferred from homology"/>
<dbReference type="SMART" id="SM00812">
    <property type="entry name" value="Alpha_L_fucos"/>
    <property type="match status" value="1"/>
</dbReference>
<dbReference type="AlphaFoldDB" id="A0A9D1DR13"/>
<keyword evidence="5" id="KW-0378">Hydrolase</keyword>
<dbReference type="PANTHER" id="PTHR10030:SF37">
    <property type="entry name" value="ALPHA-L-FUCOSIDASE-RELATED"/>
    <property type="match status" value="1"/>
</dbReference>
<comment type="function">
    <text evidence="1">Alpha-L-fucosidase is responsible for hydrolyzing the alpha-1,6-linked fucose joined to the reducing-end N-acetylglucosamine of the carbohydrate moieties of glycoproteins.</text>
</comment>
<dbReference type="InterPro" id="IPR000933">
    <property type="entry name" value="Glyco_hydro_29"/>
</dbReference>
<dbReference type="Proteomes" id="UP000886785">
    <property type="component" value="Unassembled WGS sequence"/>
</dbReference>
<dbReference type="EMBL" id="DVHF01000080">
    <property type="protein sequence ID" value="HIR57401.1"/>
    <property type="molecule type" value="Genomic_DNA"/>
</dbReference>